<dbReference type="PANTHER" id="PTHR34047:SF8">
    <property type="entry name" value="PROTEIN YKFC"/>
    <property type="match status" value="1"/>
</dbReference>
<sequence>MFYDTISGTPQGGIISPVLANLRSMASKSGFRGVSRLRAGVWRGKTAQVHLIRYADDFVITANSLEILVDRVKPLVEAFLAERGLVLSPEKTLITHVSEGFDFLGQNVRRYPNGKLLIKPSRKAFAHF</sequence>
<dbReference type="Proteomes" id="UP000198620">
    <property type="component" value="Unassembled WGS sequence"/>
</dbReference>
<dbReference type="CDD" id="cd01651">
    <property type="entry name" value="RT_G2_intron"/>
    <property type="match status" value="1"/>
</dbReference>
<accession>A0A1H7PXI5</accession>
<dbReference type="AlphaFoldDB" id="A0A1H7PXI5"/>
<reference evidence="3 4" key="1">
    <citation type="submission" date="2016-10" db="EMBL/GenBank/DDBJ databases">
        <authorList>
            <person name="de Groot N.N."/>
        </authorList>
    </citation>
    <scope>NUCLEOTIDE SEQUENCE [LARGE SCALE GENOMIC DNA]</scope>
    <source>
        <strain evidence="3 4">Nv1</strain>
    </source>
</reference>
<keyword evidence="3" id="KW-0548">Nucleotidyltransferase</keyword>
<evidence type="ECO:0000313" key="3">
    <source>
        <dbReference type="EMBL" id="SEL40276.1"/>
    </source>
</evidence>
<keyword evidence="3" id="KW-0695">RNA-directed DNA polymerase</keyword>
<evidence type="ECO:0000256" key="1">
    <source>
        <dbReference type="ARBA" id="ARBA00034120"/>
    </source>
</evidence>
<dbReference type="PANTHER" id="PTHR34047">
    <property type="entry name" value="NUCLEAR INTRON MATURASE 1, MITOCHONDRIAL-RELATED"/>
    <property type="match status" value="1"/>
</dbReference>
<evidence type="ECO:0000259" key="2">
    <source>
        <dbReference type="PROSITE" id="PS50878"/>
    </source>
</evidence>
<dbReference type="InterPro" id="IPR000477">
    <property type="entry name" value="RT_dom"/>
</dbReference>
<dbReference type="GO" id="GO:0003964">
    <property type="term" value="F:RNA-directed DNA polymerase activity"/>
    <property type="evidence" value="ECO:0007669"/>
    <property type="project" value="UniProtKB-KW"/>
</dbReference>
<organism evidence="3 4">
    <name type="scientific">Nitrosovibrio tenuis</name>
    <dbReference type="NCBI Taxonomy" id="1233"/>
    <lineage>
        <taxon>Bacteria</taxon>
        <taxon>Pseudomonadati</taxon>
        <taxon>Pseudomonadota</taxon>
        <taxon>Betaproteobacteria</taxon>
        <taxon>Nitrosomonadales</taxon>
        <taxon>Nitrosomonadaceae</taxon>
        <taxon>Nitrosovibrio</taxon>
    </lineage>
</organism>
<keyword evidence="4" id="KW-1185">Reference proteome</keyword>
<dbReference type="EMBL" id="FOBH01000010">
    <property type="protein sequence ID" value="SEL40276.1"/>
    <property type="molecule type" value="Genomic_DNA"/>
</dbReference>
<evidence type="ECO:0000313" key="4">
    <source>
        <dbReference type="Proteomes" id="UP000198620"/>
    </source>
</evidence>
<dbReference type="InterPro" id="IPR051083">
    <property type="entry name" value="GrpII_Intron_Splice-Mob/Def"/>
</dbReference>
<proteinExistence type="inferred from homology"/>
<dbReference type="PROSITE" id="PS50878">
    <property type="entry name" value="RT_POL"/>
    <property type="match status" value="1"/>
</dbReference>
<feature type="domain" description="Reverse transcriptase" evidence="2">
    <location>
        <begin position="1"/>
        <end position="108"/>
    </location>
</feature>
<gene>
    <name evidence="3" type="ORF">SAMN05216387_11042</name>
</gene>
<keyword evidence="3" id="KW-0808">Transferase</keyword>
<dbReference type="SUPFAM" id="SSF56672">
    <property type="entry name" value="DNA/RNA polymerases"/>
    <property type="match status" value="1"/>
</dbReference>
<name>A0A1H7PXI5_9PROT</name>
<protein>
    <submittedName>
        <fullName evidence="3">RNA-directed DNA polymerase</fullName>
    </submittedName>
</protein>
<dbReference type="Pfam" id="PF00078">
    <property type="entry name" value="RVT_1"/>
    <property type="match status" value="1"/>
</dbReference>
<comment type="similarity">
    <text evidence="1">Belongs to the bacterial reverse transcriptase family.</text>
</comment>
<dbReference type="STRING" id="1233.SAMN05216387_11042"/>
<dbReference type="InterPro" id="IPR043502">
    <property type="entry name" value="DNA/RNA_pol_sf"/>
</dbReference>